<comment type="caution">
    <text evidence="8">The sequence shown here is derived from an EMBL/GenBank/DDBJ whole genome shotgun (WGS) entry which is preliminary data.</text>
</comment>
<organism evidence="8 9">
    <name type="scientific">Gordonia humi</name>
    <dbReference type="NCBI Taxonomy" id="686429"/>
    <lineage>
        <taxon>Bacteria</taxon>
        <taxon>Bacillati</taxon>
        <taxon>Actinomycetota</taxon>
        <taxon>Actinomycetes</taxon>
        <taxon>Mycobacteriales</taxon>
        <taxon>Gordoniaceae</taxon>
        <taxon>Gordonia</taxon>
    </lineage>
</organism>
<dbReference type="Gene3D" id="1.10.1740.10">
    <property type="match status" value="1"/>
</dbReference>
<dbReference type="PANTHER" id="PTHR43133:SF50">
    <property type="entry name" value="ECF RNA POLYMERASE SIGMA FACTOR SIGM"/>
    <property type="match status" value="1"/>
</dbReference>
<evidence type="ECO:0000259" key="7">
    <source>
        <dbReference type="Pfam" id="PF08281"/>
    </source>
</evidence>
<dbReference type="PANTHER" id="PTHR43133">
    <property type="entry name" value="RNA POLYMERASE ECF-TYPE SIGMA FACTO"/>
    <property type="match status" value="1"/>
</dbReference>
<reference evidence="8 9" key="1">
    <citation type="submission" date="2020-08" db="EMBL/GenBank/DDBJ databases">
        <title>Sequencing the genomes of 1000 actinobacteria strains.</title>
        <authorList>
            <person name="Klenk H.-P."/>
        </authorList>
    </citation>
    <scope>NUCLEOTIDE SEQUENCE [LARGE SCALE GENOMIC DNA]</scope>
    <source>
        <strain evidence="8 9">DSM 45298</strain>
    </source>
</reference>
<dbReference type="InterPro" id="IPR007627">
    <property type="entry name" value="RNA_pol_sigma70_r2"/>
</dbReference>
<dbReference type="GO" id="GO:0003677">
    <property type="term" value="F:DNA binding"/>
    <property type="evidence" value="ECO:0007669"/>
    <property type="project" value="UniProtKB-KW"/>
</dbReference>
<keyword evidence="4" id="KW-0238">DNA-binding</keyword>
<dbReference type="Proteomes" id="UP000551501">
    <property type="component" value="Unassembled WGS sequence"/>
</dbReference>
<gene>
    <name evidence="8" type="ORF">BKA16_000682</name>
</gene>
<dbReference type="InterPro" id="IPR013324">
    <property type="entry name" value="RNA_pol_sigma_r3/r4-like"/>
</dbReference>
<keyword evidence="9" id="KW-1185">Reference proteome</keyword>
<dbReference type="AlphaFoldDB" id="A0A840F1A8"/>
<evidence type="ECO:0000313" key="8">
    <source>
        <dbReference type="EMBL" id="MBB4134130.1"/>
    </source>
</evidence>
<dbReference type="CDD" id="cd06171">
    <property type="entry name" value="Sigma70_r4"/>
    <property type="match status" value="1"/>
</dbReference>
<keyword evidence="2" id="KW-0805">Transcription regulation</keyword>
<dbReference type="GO" id="GO:0016987">
    <property type="term" value="F:sigma factor activity"/>
    <property type="evidence" value="ECO:0007669"/>
    <property type="project" value="UniProtKB-KW"/>
</dbReference>
<protein>
    <submittedName>
        <fullName evidence="8">RNA polymerase sigma-70 factor (ECF subfamily)</fullName>
    </submittedName>
</protein>
<proteinExistence type="inferred from homology"/>
<dbReference type="NCBIfam" id="TIGR02937">
    <property type="entry name" value="sigma70-ECF"/>
    <property type="match status" value="1"/>
</dbReference>
<evidence type="ECO:0000256" key="4">
    <source>
        <dbReference type="ARBA" id="ARBA00023125"/>
    </source>
</evidence>
<evidence type="ECO:0000256" key="1">
    <source>
        <dbReference type="ARBA" id="ARBA00010641"/>
    </source>
</evidence>
<evidence type="ECO:0000256" key="3">
    <source>
        <dbReference type="ARBA" id="ARBA00023082"/>
    </source>
</evidence>
<evidence type="ECO:0000313" key="9">
    <source>
        <dbReference type="Proteomes" id="UP000551501"/>
    </source>
</evidence>
<dbReference type="Gene3D" id="1.10.10.10">
    <property type="entry name" value="Winged helix-like DNA-binding domain superfamily/Winged helix DNA-binding domain"/>
    <property type="match status" value="1"/>
</dbReference>
<dbReference type="InterPro" id="IPR013249">
    <property type="entry name" value="RNA_pol_sigma70_r4_t2"/>
</dbReference>
<dbReference type="Pfam" id="PF08281">
    <property type="entry name" value="Sigma70_r4_2"/>
    <property type="match status" value="1"/>
</dbReference>
<dbReference type="EMBL" id="JACIFP010000001">
    <property type="protein sequence ID" value="MBB4134130.1"/>
    <property type="molecule type" value="Genomic_DNA"/>
</dbReference>
<dbReference type="SUPFAM" id="SSF88659">
    <property type="entry name" value="Sigma3 and sigma4 domains of RNA polymerase sigma factors"/>
    <property type="match status" value="1"/>
</dbReference>
<evidence type="ECO:0000256" key="5">
    <source>
        <dbReference type="ARBA" id="ARBA00023163"/>
    </source>
</evidence>
<dbReference type="InterPro" id="IPR039425">
    <property type="entry name" value="RNA_pol_sigma-70-like"/>
</dbReference>
<dbReference type="GO" id="GO:0006352">
    <property type="term" value="P:DNA-templated transcription initiation"/>
    <property type="evidence" value="ECO:0007669"/>
    <property type="project" value="InterPro"/>
</dbReference>
<evidence type="ECO:0000256" key="2">
    <source>
        <dbReference type="ARBA" id="ARBA00023015"/>
    </source>
</evidence>
<evidence type="ECO:0000259" key="6">
    <source>
        <dbReference type="Pfam" id="PF04542"/>
    </source>
</evidence>
<comment type="similarity">
    <text evidence="1">Belongs to the sigma-70 factor family. ECF subfamily.</text>
</comment>
<dbReference type="RefSeq" id="WP_183369343.1">
    <property type="nucleotide sequence ID" value="NZ_BAABHL010000105.1"/>
</dbReference>
<name>A0A840F1A8_9ACTN</name>
<sequence length="186" mass="20776">MQRGRPDSRSDDELLRDYADGDLPAFEVLFRRHENKLWAVALRTTGNKDDAADALQDAMESIHRTAGRFRFDATVSSWLHRIVLNASLDRLRRNKYHLTTPLMDEDDSLIDPSDHTGDVDLSLSIGRALDVLPPDQRAVIVLMHIFDFGIAETAAALDIPEGTVKSRSNRARHKLALVLGHLQSGG</sequence>
<keyword evidence="3" id="KW-0731">Sigma factor</keyword>
<feature type="domain" description="RNA polymerase sigma factor 70 region 4 type 2" evidence="7">
    <location>
        <begin position="124"/>
        <end position="175"/>
    </location>
</feature>
<dbReference type="InterPro" id="IPR036388">
    <property type="entry name" value="WH-like_DNA-bd_sf"/>
</dbReference>
<dbReference type="InterPro" id="IPR014284">
    <property type="entry name" value="RNA_pol_sigma-70_dom"/>
</dbReference>
<feature type="domain" description="RNA polymerase sigma-70 region 2" evidence="6">
    <location>
        <begin position="29"/>
        <end position="95"/>
    </location>
</feature>
<dbReference type="NCBIfam" id="NF007225">
    <property type="entry name" value="PRK09643.1"/>
    <property type="match status" value="1"/>
</dbReference>
<dbReference type="InterPro" id="IPR013325">
    <property type="entry name" value="RNA_pol_sigma_r2"/>
</dbReference>
<accession>A0A840F1A8</accession>
<keyword evidence="5" id="KW-0804">Transcription</keyword>
<dbReference type="SUPFAM" id="SSF88946">
    <property type="entry name" value="Sigma2 domain of RNA polymerase sigma factors"/>
    <property type="match status" value="1"/>
</dbReference>
<dbReference type="Pfam" id="PF04542">
    <property type="entry name" value="Sigma70_r2"/>
    <property type="match status" value="1"/>
</dbReference>